<dbReference type="Pfam" id="PF04166">
    <property type="entry name" value="PdxA"/>
    <property type="match status" value="1"/>
</dbReference>
<proteinExistence type="predicted"/>
<evidence type="ECO:0000313" key="5">
    <source>
        <dbReference type="Proteomes" id="UP000294678"/>
    </source>
</evidence>
<dbReference type="RefSeq" id="WP_134112663.1">
    <property type="nucleotide sequence ID" value="NZ_SOBG01000003.1"/>
</dbReference>
<dbReference type="AlphaFoldDB" id="A0AA46DZ19"/>
<keyword evidence="3" id="KW-0520">NAD</keyword>
<protein>
    <submittedName>
        <fullName evidence="4">4-hydroxythreonine-4-phosphate dehydrogenase</fullName>
    </submittedName>
</protein>
<dbReference type="NCBIfam" id="TIGR00557">
    <property type="entry name" value="pdxA"/>
    <property type="match status" value="1"/>
</dbReference>
<evidence type="ECO:0000256" key="2">
    <source>
        <dbReference type="ARBA" id="ARBA00023002"/>
    </source>
</evidence>
<dbReference type="GO" id="GO:0046872">
    <property type="term" value="F:metal ion binding"/>
    <property type="evidence" value="ECO:0007669"/>
    <property type="project" value="UniProtKB-KW"/>
</dbReference>
<dbReference type="GO" id="GO:0051287">
    <property type="term" value="F:NAD binding"/>
    <property type="evidence" value="ECO:0007669"/>
    <property type="project" value="InterPro"/>
</dbReference>
<evidence type="ECO:0000256" key="1">
    <source>
        <dbReference type="ARBA" id="ARBA00022723"/>
    </source>
</evidence>
<accession>A0AA46DZ19</accession>
<dbReference type="Proteomes" id="UP000294678">
    <property type="component" value="Unassembled WGS sequence"/>
</dbReference>
<comment type="caution">
    <text evidence="4">The sequence shown here is derived from an EMBL/GenBank/DDBJ whole genome shotgun (WGS) entry which is preliminary data.</text>
</comment>
<reference evidence="4 5" key="1">
    <citation type="submission" date="2019-03" db="EMBL/GenBank/DDBJ databases">
        <title>Genomic Encyclopedia of Type Strains, Phase IV (KMG-IV): sequencing the most valuable type-strain genomes for metagenomic binning, comparative biology and taxonomic classification.</title>
        <authorList>
            <person name="Goeker M."/>
        </authorList>
    </citation>
    <scope>NUCLEOTIDE SEQUENCE [LARGE SCALE GENOMIC DNA]</scope>
    <source>
        <strain evidence="4 5">DSM 100055</strain>
    </source>
</reference>
<dbReference type="EMBL" id="SOBG01000003">
    <property type="protein sequence ID" value="TDT71396.1"/>
    <property type="molecule type" value="Genomic_DNA"/>
</dbReference>
<gene>
    <name evidence="4" type="ORF">EV215_0769</name>
</gene>
<name>A0AA46DZ19_9FUSO</name>
<dbReference type="SUPFAM" id="SSF53659">
    <property type="entry name" value="Isocitrate/Isopropylmalate dehydrogenase-like"/>
    <property type="match status" value="1"/>
</dbReference>
<dbReference type="Gene3D" id="3.40.718.10">
    <property type="entry name" value="Isopropylmalate Dehydrogenase"/>
    <property type="match status" value="1"/>
</dbReference>
<evidence type="ECO:0000256" key="3">
    <source>
        <dbReference type="ARBA" id="ARBA00023027"/>
    </source>
</evidence>
<evidence type="ECO:0000313" key="4">
    <source>
        <dbReference type="EMBL" id="TDT71396.1"/>
    </source>
</evidence>
<keyword evidence="2" id="KW-0560">Oxidoreductase</keyword>
<dbReference type="GO" id="GO:0016491">
    <property type="term" value="F:oxidoreductase activity"/>
    <property type="evidence" value="ECO:0007669"/>
    <property type="project" value="UniProtKB-KW"/>
</dbReference>
<organism evidence="4 5">
    <name type="scientific">Hypnocyclicus thermotrophus</name>
    <dbReference type="NCBI Taxonomy" id="1627895"/>
    <lineage>
        <taxon>Bacteria</taxon>
        <taxon>Fusobacteriati</taxon>
        <taxon>Fusobacteriota</taxon>
        <taxon>Fusobacteriia</taxon>
        <taxon>Fusobacteriales</taxon>
        <taxon>Fusobacteriaceae</taxon>
        <taxon>Hypnocyclicus</taxon>
    </lineage>
</organism>
<sequence length="345" mass="38533">MKSRLAITMGDPFGIGPEICIKFFDNLYKVEEKNFFCFLIGSKNVVEYYLKKYCIDLEIELIEDIYSIEKLNNKNGVLPLLNIDFEFNKENIGKDNKLGGEYSIKYLNQAIKICDYKIIDGIVTAPISKNSINLAGYKYSGHTTYFAEKTKTKDFAMILKGEKVIVLLNSTHLSLNDAIKKVKKDNIINKIKLAEFAKKELGLNGKIAVAGLNPHNGENGLFGDEEIKEIVPAVKEMQEEGINVEGPIVPDTLFVKMLKGEYVISVVMYHDQGLIPVKLESFGSAVNITIGLPFVRTSVDHGTAFDIAGKNIADESSLNKAVTTAINIIKNKKKDLLNFVEVEYI</sequence>
<dbReference type="PANTHER" id="PTHR30004">
    <property type="entry name" value="4-HYDROXYTHREONINE-4-PHOSPHATE DEHYDROGENASE"/>
    <property type="match status" value="1"/>
</dbReference>
<keyword evidence="5" id="KW-1185">Reference proteome</keyword>
<dbReference type="InterPro" id="IPR005255">
    <property type="entry name" value="PdxA_fam"/>
</dbReference>
<dbReference type="PANTHER" id="PTHR30004:SF6">
    <property type="entry name" value="D-THREONATE 4-PHOSPHATE DEHYDROGENASE"/>
    <property type="match status" value="1"/>
</dbReference>
<keyword evidence="1" id="KW-0479">Metal-binding</keyword>